<dbReference type="PANTHER" id="PTHR14881">
    <property type="entry name" value="LISH DOMAIN-CONTAINING PROTEIN ARMC9"/>
    <property type="match status" value="1"/>
</dbReference>
<dbReference type="Gene3D" id="1.25.10.10">
    <property type="entry name" value="Leucine-rich Repeat Variant"/>
    <property type="match status" value="1"/>
</dbReference>
<name>A0ABM1IYY1_POLDO</name>
<sequence>MCNDGSSDYDCQQLKKRFYRSVFEFDQTNINEVIYQKEEIMSDCVESNKISEIDITTTSTVPSNKDSLEKVIKNNAPIKPNDRNVPDFLEENQSEELLNICYERRHNMESKGTQTNNQFIKDYPQHYLVDSMDHQNIYRYNPRLMQYNQELALTKSHLYNVHCNYKKLKSRFHKLHGDYHKLLSIAAELTAVLENSVKGQPVDLQGMLESCMKIFPDLFNQNIRDDLHVKVQPSNDTNKRDIKPNFNIINVSPKLLDFKKIKLHLINGNVKTKLLLLQALRWKITLSQPGECDESIHEYISRDLLGLHGQIASDNGKSILPYLLTPKNVPMPHPLQQSAARLLNTFASLQCGRDYLSIDSSVVKVIFNCLNDNYQDGVDSLTYDMTLSTLQKLSLRKQQRLYMIDSGLLEWLIYHLHNESNTMSFYRLKYATALLMNLSLHKQAQIRISTKSSLLVSTLIMLLAIDHPSVSPYVNGALNNFLMNDQINDEAKHANLLSTLEELCTNKTGELRKYLEHIIKVHKRECTIDMEDETISDNDNEEFDVLENELEENDPVKNHKTELYGEVLLSTCYMITPDTFPKESLNIGKVLAKPSDTKLLPLRNNKKHNQSCSSTSSSLLLEHIPRESSTMTIPSSMTLESAHESKKGLEKFSSIASLTNINNDRDELPDNAVDTIEFKCEKEEEEAFLAKPKISRTPPCLH</sequence>
<dbReference type="RefSeq" id="XP_015185418.1">
    <property type="nucleotide sequence ID" value="XM_015329932.1"/>
</dbReference>
<dbReference type="GeneID" id="107071174"/>
<dbReference type="RefSeq" id="XP_015185419.1">
    <property type="nucleotide sequence ID" value="XM_015329933.1"/>
</dbReference>
<gene>
    <name evidence="6 7" type="primary">LOC107071174</name>
</gene>
<evidence type="ECO:0000256" key="1">
    <source>
        <dbReference type="ARBA" id="ARBA00004120"/>
    </source>
</evidence>
<evidence type="ECO:0000256" key="3">
    <source>
        <dbReference type="ARBA" id="ARBA00023273"/>
    </source>
</evidence>
<dbReference type="InterPro" id="IPR040369">
    <property type="entry name" value="ARMC9"/>
</dbReference>
<evidence type="ECO:0000259" key="4">
    <source>
        <dbReference type="Pfam" id="PF21050"/>
    </source>
</evidence>
<keyword evidence="3" id="KW-0966">Cell projection</keyword>
<comment type="subcellular location">
    <subcellularLocation>
        <location evidence="1">Cytoplasm</location>
        <location evidence="1">Cytoskeleton</location>
        <location evidence="1">Cilium basal body</location>
    </subcellularLocation>
</comment>
<dbReference type="PANTHER" id="PTHR14881:SF4">
    <property type="entry name" value="LISH DOMAIN-CONTAINING PROTEIN ARMC9"/>
    <property type="match status" value="1"/>
</dbReference>
<protein>
    <submittedName>
        <fullName evidence="6 7">LisH domain-containing protein ARMC9-like</fullName>
    </submittedName>
</protein>
<dbReference type="InterPro" id="IPR048959">
    <property type="entry name" value="ARMC9_ARM_dom"/>
</dbReference>
<reference evidence="6 7" key="1">
    <citation type="submission" date="2025-05" db="UniProtKB">
        <authorList>
            <consortium name="RefSeq"/>
        </authorList>
    </citation>
    <scope>IDENTIFICATION</scope>
    <source>
        <tissue evidence="6 7">Whole body</tissue>
    </source>
</reference>
<keyword evidence="5" id="KW-1185">Reference proteome</keyword>
<evidence type="ECO:0000256" key="2">
    <source>
        <dbReference type="ARBA" id="ARBA00022794"/>
    </source>
</evidence>
<evidence type="ECO:0000313" key="7">
    <source>
        <dbReference type="RefSeq" id="XP_015185419.1"/>
    </source>
</evidence>
<evidence type="ECO:0000313" key="6">
    <source>
        <dbReference type="RefSeq" id="XP_015185418.1"/>
    </source>
</evidence>
<dbReference type="Proteomes" id="UP000694924">
    <property type="component" value="Unplaced"/>
</dbReference>
<dbReference type="SUPFAM" id="SSF48371">
    <property type="entry name" value="ARM repeat"/>
    <property type="match status" value="1"/>
</dbReference>
<feature type="domain" description="LisH" evidence="4">
    <location>
        <begin position="403"/>
        <end position="521"/>
    </location>
</feature>
<dbReference type="InterPro" id="IPR016024">
    <property type="entry name" value="ARM-type_fold"/>
</dbReference>
<accession>A0ABM1IYY1</accession>
<dbReference type="Pfam" id="PF21050">
    <property type="entry name" value="ARMC9_ARM"/>
    <property type="match status" value="1"/>
</dbReference>
<keyword evidence="2" id="KW-0970">Cilium biogenesis/degradation</keyword>
<proteinExistence type="predicted"/>
<organism evidence="5 6">
    <name type="scientific">Polistes dominula</name>
    <name type="common">European paper wasp</name>
    <name type="synonym">Vespa dominula</name>
    <dbReference type="NCBI Taxonomy" id="743375"/>
    <lineage>
        <taxon>Eukaryota</taxon>
        <taxon>Metazoa</taxon>
        <taxon>Ecdysozoa</taxon>
        <taxon>Arthropoda</taxon>
        <taxon>Hexapoda</taxon>
        <taxon>Insecta</taxon>
        <taxon>Pterygota</taxon>
        <taxon>Neoptera</taxon>
        <taxon>Endopterygota</taxon>
        <taxon>Hymenoptera</taxon>
        <taxon>Apocrita</taxon>
        <taxon>Aculeata</taxon>
        <taxon>Vespoidea</taxon>
        <taxon>Vespidae</taxon>
        <taxon>Polistinae</taxon>
        <taxon>Polistini</taxon>
        <taxon>Polistes</taxon>
    </lineage>
</organism>
<evidence type="ECO:0000313" key="5">
    <source>
        <dbReference type="Proteomes" id="UP000694924"/>
    </source>
</evidence>
<dbReference type="InterPro" id="IPR011989">
    <property type="entry name" value="ARM-like"/>
</dbReference>